<reference evidence="4 5" key="1">
    <citation type="submission" date="2019-04" db="EMBL/GenBank/DDBJ databases">
        <authorList>
            <person name="Van Vliet M D."/>
        </authorList>
    </citation>
    <scope>NUCLEOTIDE SEQUENCE [LARGE SCALE GENOMIC DNA]</scope>
    <source>
        <strain evidence="4 5">F1</strain>
    </source>
</reference>
<name>A0A6C2U9A8_PONDE</name>
<dbReference type="AlphaFoldDB" id="A0A6C2U9A8"/>
<evidence type="ECO:0000259" key="3">
    <source>
        <dbReference type="Pfam" id="PF04355"/>
    </source>
</evidence>
<keyword evidence="5" id="KW-1185">Reference proteome</keyword>
<gene>
    <name evidence="4" type="ORF">PDESU_04553</name>
</gene>
<proteinExistence type="predicted"/>
<accession>A0A6C2U9A8</accession>
<organism evidence="4 5">
    <name type="scientific">Pontiella desulfatans</name>
    <dbReference type="NCBI Taxonomy" id="2750659"/>
    <lineage>
        <taxon>Bacteria</taxon>
        <taxon>Pseudomonadati</taxon>
        <taxon>Kiritimatiellota</taxon>
        <taxon>Kiritimatiellia</taxon>
        <taxon>Kiritimatiellales</taxon>
        <taxon>Pontiellaceae</taxon>
        <taxon>Pontiella</taxon>
    </lineage>
</organism>
<dbReference type="InterPro" id="IPR037873">
    <property type="entry name" value="BamE-like"/>
</dbReference>
<dbReference type="Pfam" id="PF04355">
    <property type="entry name" value="BamE"/>
    <property type="match status" value="1"/>
</dbReference>
<dbReference type="EMBL" id="CAAHFG010000003">
    <property type="protein sequence ID" value="VGO15964.1"/>
    <property type="molecule type" value="Genomic_DNA"/>
</dbReference>
<dbReference type="Proteomes" id="UP000366872">
    <property type="component" value="Unassembled WGS sequence"/>
</dbReference>
<keyword evidence="1" id="KW-0732">Signal</keyword>
<dbReference type="InterPro" id="IPR007450">
    <property type="entry name" value="BamE_dom"/>
</dbReference>
<keyword evidence="2" id="KW-0472">Membrane</keyword>
<feature type="domain" description="Outer membrane protein assembly factor BamE" evidence="3">
    <location>
        <begin position="20"/>
        <end position="64"/>
    </location>
</feature>
<sequence>MLATVVLFLAGCATTFRPWKLSDVQEGMAKDEVVKILGQPDYTEERDDAEYFYYTYREEPAPAPEASMETNEEIERRIGQLNRTLKESKYEVMLVEGKVVNYKEL</sequence>
<evidence type="ECO:0000256" key="1">
    <source>
        <dbReference type="ARBA" id="ARBA00022729"/>
    </source>
</evidence>
<evidence type="ECO:0000313" key="4">
    <source>
        <dbReference type="EMBL" id="VGO15964.1"/>
    </source>
</evidence>
<evidence type="ECO:0000313" key="5">
    <source>
        <dbReference type="Proteomes" id="UP000366872"/>
    </source>
</evidence>
<protein>
    <recommendedName>
        <fullName evidence="3">Outer membrane protein assembly factor BamE domain-containing protein</fullName>
    </recommendedName>
</protein>
<dbReference type="Gene3D" id="3.30.1450.10">
    <property type="match status" value="1"/>
</dbReference>
<evidence type="ECO:0000256" key="2">
    <source>
        <dbReference type="ARBA" id="ARBA00023136"/>
    </source>
</evidence>
<dbReference type="GO" id="GO:0019867">
    <property type="term" value="C:outer membrane"/>
    <property type="evidence" value="ECO:0007669"/>
    <property type="project" value="InterPro"/>
</dbReference>